<dbReference type="Pfam" id="PF20030">
    <property type="entry name" value="bpMoxR"/>
    <property type="match status" value="1"/>
</dbReference>
<name>A0A1D2A2E3_AUXPR</name>
<dbReference type="PANTHER" id="PTHR32204:SF0">
    <property type="entry name" value="ATPASE RAVA"/>
    <property type="match status" value="1"/>
</dbReference>
<dbReference type="SMART" id="SM00382">
    <property type="entry name" value="AAA"/>
    <property type="match status" value="1"/>
</dbReference>
<reference evidence="2" key="1">
    <citation type="submission" date="2015-08" db="EMBL/GenBank/DDBJ databases">
        <authorList>
            <person name="Babu N.S."/>
            <person name="Beckwith C.J."/>
            <person name="Beseler K.G."/>
            <person name="Brison A."/>
            <person name="Carone J.V."/>
            <person name="Caskin T.P."/>
            <person name="Diamond M."/>
            <person name="Durham M.E."/>
            <person name="Foxe J.M."/>
            <person name="Go M."/>
            <person name="Henderson B.A."/>
            <person name="Jones I.B."/>
            <person name="McGettigan J.A."/>
            <person name="Micheletti S.J."/>
            <person name="Nasrallah M.E."/>
            <person name="Ortiz D."/>
            <person name="Piller C.R."/>
            <person name="Privatt S.R."/>
            <person name="Schneider S.L."/>
            <person name="Sharp S."/>
            <person name="Smith T.C."/>
            <person name="Stanton J.D."/>
            <person name="Ullery H.E."/>
            <person name="Wilson R.J."/>
            <person name="Serrano M.G."/>
            <person name="Buck G."/>
            <person name="Lee V."/>
            <person name="Wang Y."/>
            <person name="Carvalho R."/>
            <person name="Voegtly L."/>
            <person name="Shi R."/>
            <person name="Duckworth R."/>
            <person name="Johnson A."/>
            <person name="Loviza R."/>
            <person name="Walstead R."/>
            <person name="Shah Z."/>
            <person name="Kiflezghi M."/>
            <person name="Wade K."/>
            <person name="Ball S.L."/>
            <person name="Bradley K.W."/>
            <person name="Asai D.J."/>
            <person name="Bowman C.A."/>
            <person name="Russell D.A."/>
            <person name="Pope W.H."/>
            <person name="Jacobs-Sera D."/>
            <person name="Hendrix R.W."/>
            <person name="Hatfull G.F."/>
        </authorList>
    </citation>
    <scope>NUCLEOTIDE SEQUENCE</scope>
</reference>
<dbReference type="InterPro" id="IPR041538">
    <property type="entry name" value="RavA-like_AAA_lid"/>
</dbReference>
<dbReference type="AlphaFoldDB" id="A0A1D2A2E3"/>
<dbReference type="PRINTS" id="PR00300">
    <property type="entry name" value="CLPPROTEASEA"/>
</dbReference>
<sequence>MHMMMQGQATVGPPRCGSMGTPFGALPIPSPRLPGSVRRSVWVANTPSQTASKACRWKLAAVKSSQTLETADTDLIQLISDISKDVDSRHAGLLRDAKGATPDIEGLDSSLRGKAQTAILSLQSGLLERETEVRLLLLAALCGEHLLLLGPPGTAKSELSRRLAELTGGRYFERLLTRFSVPEELFGPLSMKGLENDLYERQTSGYLPTAEVAFIDEVFKANSAILNALLTILNERLFSNGSARLEVPLLCLVGASNELPESEELDALYDRFLLRRQVAQVSSAQLGNLARLAAGSLRATTQTSADGAEAGGGRLELADFHGTASTAYSAVEVPDSVIDLLTTTRDYLQDKCEPPIYVSDRRFMKAIKMLQVAAHVDGRSAVHEYDCLLLEFVLGSRPDDSQKVRAFVLETIASDPGLQQLELVFLGLFGRACRALEGGNEQDVAEAQQEASQLVELLDLRQGSVGLTLDGGFADLGATIWQSEGSVREAVQVLTPPMTENRKKAEDLLREALLLQTALQRQVAASALERILPKRYKQYQKGVSGRV</sequence>
<dbReference type="InterPro" id="IPR050513">
    <property type="entry name" value="RavA_ATPases"/>
</dbReference>
<dbReference type="InterPro" id="IPR003593">
    <property type="entry name" value="AAA+_ATPase"/>
</dbReference>
<dbReference type="GO" id="GO:0005524">
    <property type="term" value="F:ATP binding"/>
    <property type="evidence" value="ECO:0007669"/>
    <property type="project" value="InterPro"/>
</dbReference>
<gene>
    <name evidence="2" type="ORF">g.45897</name>
</gene>
<dbReference type="InterPro" id="IPR045427">
    <property type="entry name" value="MoxR"/>
</dbReference>
<protein>
    <recommendedName>
        <fullName evidence="1">AAA+ ATPase domain-containing protein</fullName>
    </recommendedName>
</protein>
<dbReference type="PANTHER" id="PTHR32204">
    <property type="entry name" value="ATPASE RAVA"/>
    <property type="match status" value="1"/>
</dbReference>
<dbReference type="EMBL" id="GDKF01005253">
    <property type="protein sequence ID" value="JAT73369.1"/>
    <property type="molecule type" value="Transcribed_RNA"/>
</dbReference>
<proteinExistence type="predicted"/>
<dbReference type="Gene3D" id="3.40.50.300">
    <property type="entry name" value="P-loop containing nucleotide triphosphate hydrolases"/>
    <property type="match status" value="1"/>
</dbReference>
<dbReference type="CDD" id="cd00009">
    <property type="entry name" value="AAA"/>
    <property type="match status" value="1"/>
</dbReference>
<dbReference type="SUPFAM" id="SSF52540">
    <property type="entry name" value="P-loop containing nucleoside triphosphate hydrolases"/>
    <property type="match status" value="1"/>
</dbReference>
<dbReference type="InterPro" id="IPR027417">
    <property type="entry name" value="P-loop_NTPase"/>
</dbReference>
<evidence type="ECO:0000259" key="1">
    <source>
        <dbReference type="SMART" id="SM00382"/>
    </source>
</evidence>
<accession>A0A1D2A2E3</accession>
<dbReference type="Pfam" id="PF17868">
    <property type="entry name" value="AAA_lid_8"/>
    <property type="match status" value="1"/>
</dbReference>
<feature type="domain" description="AAA+ ATPase" evidence="1">
    <location>
        <begin position="142"/>
        <end position="282"/>
    </location>
</feature>
<dbReference type="InterPro" id="IPR001270">
    <property type="entry name" value="ClpA/B"/>
</dbReference>
<evidence type="ECO:0000313" key="2">
    <source>
        <dbReference type="EMBL" id="JAT73369.1"/>
    </source>
</evidence>
<organism evidence="2">
    <name type="scientific">Auxenochlorella protothecoides</name>
    <name type="common">Green microalga</name>
    <name type="synonym">Chlorella protothecoides</name>
    <dbReference type="NCBI Taxonomy" id="3075"/>
    <lineage>
        <taxon>Eukaryota</taxon>
        <taxon>Viridiplantae</taxon>
        <taxon>Chlorophyta</taxon>
        <taxon>core chlorophytes</taxon>
        <taxon>Trebouxiophyceae</taxon>
        <taxon>Chlorellales</taxon>
        <taxon>Chlorellaceae</taxon>
        <taxon>Auxenochlorella</taxon>
    </lineage>
</organism>